<comment type="caution">
    <text evidence="1">The sequence shown here is derived from an EMBL/GenBank/DDBJ whole genome shotgun (WGS) entry which is preliminary data.</text>
</comment>
<dbReference type="AlphaFoldDB" id="A0A7W3T221"/>
<protein>
    <submittedName>
        <fullName evidence="1">Uncharacterized protein</fullName>
    </submittedName>
</protein>
<dbReference type="RefSeq" id="WP_182662038.1">
    <property type="nucleotide sequence ID" value="NZ_VKHS01000129.1"/>
</dbReference>
<dbReference type="EMBL" id="VKHS01000129">
    <property type="protein sequence ID" value="MBB0229500.1"/>
    <property type="molecule type" value="Genomic_DNA"/>
</dbReference>
<proteinExistence type="predicted"/>
<name>A0A7W3T221_9ACTN</name>
<gene>
    <name evidence="1" type="ORF">FOE67_08225</name>
</gene>
<organism evidence="1 2">
    <name type="scientific">Streptomyces calidiresistens</name>
    <dbReference type="NCBI Taxonomy" id="1485586"/>
    <lineage>
        <taxon>Bacteria</taxon>
        <taxon>Bacillati</taxon>
        <taxon>Actinomycetota</taxon>
        <taxon>Actinomycetes</taxon>
        <taxon>Kitasatosporales</taxon>
        <taxon>Streptomycetaceae</taxon>
        <taxon>Streptomyces</taxon>
    </lineage>
</organism>
<evidence type="ECO:0000313" key="2">
    <source>
        <dbReference type="Proteomes" id="UP000530234"/>
    </source>
</evidence>
<keyword evidence="2" id="KW-1185">Reference proteome</keyword>
<dbReference type="Proteomes" id="UP000530234">
    <property type="component" value="Unassembled WGS sequence"/>
</dbReference>
<accession>A0A7W3T221</accession>
<reference evidence="2" key="1">
    <citation type="submission" date="2019-10" db="EMBL/GenBank/DDBJ databases">
        <title>Streptomyces sp. nov., a novel actinobacterium isolated from alkaline environment.</title>
        <authorList>
            <person name="Golinska P."/>
        </authorList>
    </citation>
    <scope>NUCLEOTIDE SEQUENCE [LARGE SCALE GENOMIC DNA]</scope>
    <source>
        <strain evidence="2">DSM 42108</strain>
    </source>
</reference>
<evidence type="ECO:0000313" key="1">
    <source>
        <dbReference type="EMBL" id="MBB0229500.1"/>
    </source>
</evidence>
<sequence>MADDAEHMVGGLAATLHSVYATLVAIAEMLPIGVGLPLERHAIHVPTATQAVRRLAEISGRVTMAQDDTNALYGACVDWLAAADLLELLREELQESGRITPTRYDGCASLLIRAQRRSMLLWSRLN</sequence>